<dbReference type="EMBL" id="CP113520">
    <property type="protein sequence ID" value="WAJ29753.1"/>
    <property type="molecule type" value="Genomic_DNA"/>
</dbReference>
<keyword evidence="2" id="KW-1185">Reference proteome</keyword>
<reference evidence="1" key="1">
    <citation type="submission" date="2022-11" db="EMBL/GenBank/DDBJ databases">
        <title>beta-Carotene-producing bacterium, Jeongeuplla avenae sp. nov., alleviates the salt stress of Arabidopsis seedlings.</title>
        <authorList>
            <person name="Jiang L."/>
            <person name="Lee J."/>
        </authorList>
    </citation>
    <scope>NUCLEOTIDE SEQUENCE</scope>
    <source>
        <strain evidence="1">DY_R2A_6</strain>
    </source>
</reference>
<sequence length="378" mass="40360">MDLHTLHVSSAITNVTCGLVLAIGWFVKPKLVCLGWWASAFMVFAVGLVLQIEGVTHPAIGALTYGALVAGTLLMLAGFRSFDGRRAFSTLMLLSLPLPPAAHVLLMRTVPGSEWPELATFVLSCLISVQVPLYVLAQNKDRLAFRWLAGTAFATQLAVTVSVIVWGAAIITPENVTLAISLTDQVCSTIVIASVLGMVIERDNRRLDRMVYRDALTGCLNRAGLVAYKERAPGPHGVLVADLDHFKRLNDRHGHAAGDEALRAFVRRVEATLPPGSILARTGGEEFVVLLPGASVSQSEALAIRLKDAVQARRFDYEGTAIAVTVSIGVSSTMQGDSIRNGIRRADAALYMAKRAGRNRVAVYADPPVPGASVTAAA</sequence>
<evidence type="ECO:0000313" key="2">
    <source>
        <dbReference type="Proteomes" id="UP001163223"/>
    </source>
</evidence>
<organism evidence="1 2">
    <name type="scientific">Antarcticirhabdus aurantiaca</name>
    <dbReference type="NCBI Taxonomy" id="2606717"/>
    <lineage>
        <taxon>Bacteria</taxon>
        <taxon>Pseudomonadati</taxon>
        <taxon>Pseudomonadota</taxon>
        <taxon>Alphaproteobacteria</taxon>
        <taxon>Hyphomicrobiales</taxon>
        <taxon>Aurantimonadaceae</taxon>
        <taxon>Antarcticirhabdus</taxon>
    </lineage>
</organism>
<accession>A0ACD4NSA2</accession>
<gene>
    <name evidence="1" type="ORF">OXU80_05890</name>
</gene>
<name>A0ACD4NSA2_9HYPH</name>
<proteinExistence type="predicted"/>
<evidence type="ECO:0000313" key="1">
    <source>
        <dbReference type="EMBL" id="WAJ29753.1"/>
    </source>
</evidence>
<dbReference type="Proteomes" id="UP001163223">
    <property type="component" value="Chromosome"/>
</dbReference>
<protein>
    <submittedName>
        <fullName evidence="1">GGDEF domain-containing protein</fullName>
    </submittedName>
</protein>